<accession>A0A3B0ZTT9</accession>
<dbReference type="AlphaFoldDB" id="A0A3B0ZTT9"/>
<dbReference type="EMBL" id="UOFR01000012">
    <property type="protein sequence ID" value="VAW91493.1"/>
    <property type="molecule type" value="Genomic_DNA"/>
</dbReference>
<dbReference type="PROSITE" id="PS51257">
    <property type="entry name" value="PROKAR_LIPOPROTEIN"/>
    <property type="match status" value="1"/>
</dbReference>
<evidence type="ECO:0000313" key="1">
    <source>
        <dbReference type="EMBL" id="VAW91493.1"/>
    </source>
</evidence>
<sequence length="116" mass="13129">MKFKLYTIALLLLLLTACSKPLPEIKLNYVGEWQSKEMVLLILEDGSVAYKRLKGGVTTSVNGPLKEFVGDDFVVGFLFLTTTFKVSESPHELDGQWQMVVDGVRLFRVNEKKVDF</sequence>
<proteinExistence type="predicted"/>
<reference evidence="1" key="1">
    <citation type="submission" date="2018-06" db="EMBL/GenBank/DDBJ databases">
        <authorList>
            <person name="Zhirakovskaya E."/>
        </authorList>
    </citation>
    <scope>NUCLEOTIDE SEQUENCE</scope>
</reference>
<organism evidence="1">
    <name type="scientific">hydrothermal vent metagenome</name>
    <dbReference type="NCBI Taxonomy" id="652676"/>
    <lineage>
        <taxon>unclassified sequences</taxon>
        <taxon>metagenomes</taxon>
        <taxon>ecological metagenomes</taxon>
    </lineage>
</organism>
<protein>
    <submittedName>
        <fullName evidence="1">Uncharacterized protein</fullName>
    </submittedName>
</protein>
<name>A0A3B0ZTT9_9ZZZZ</name>
<gene>
    <name evidence="1" type="ORF">MNBD_GAMMA21-1060</name>
</gene>